<organism evidence="2 3">
    <name type="scientific">Paenisporosarcina antarctica</name>
    <dbReference type="NCBI Taxonomy" id="417367"/>
    <lineage>
        <taxon>Bacteria</taxon>
        <taxon>Bacillati</taxon>
        <taxon>Bacillota</taxon>
        <taxon>Bacilli</taxon>
        <taxon>Bacillales</taxon>
        <taxon>Caryophanaceae</taxon>
        <taxon>Paenisporosarcina</taxon>
    </lineage>
</organism>
<evidence type="ECO:0000259" key="1">
    <source>
        <dbReference type="PROSITE" id="PS51379"/>
    </source>
</evidence>
<gene>
    <name evidence="2" type="ORF">E2636_14825</name>
</gene>
<dbReference type="Proteomes" id="UP000294292">
    <property type="component" value="Chromosome"/>
</dbReference>
<dbReference type="InterPro" id="IPR036188">
    <property type="entry name" value="FAD/NAD-bd_sf"/>
</dbReference>
<dbReference type="Gene3D" id="1.10.1060.10">
    <property type="entry name" value="Alpha-helical ferredoxin"/>
    <property type="match status" value="1"/>
</dbReference>
<dbReference type="EMBL" id="CP038015">
    <property type="protein sequence ID" value="QBP42348.1"/>
    <property type="molecule type" value="Genomic_DNA"/>
</dbReference>
<keyword evidence="3" id="KW-1185">Reference proteome</keyword>
<dbReference type="Pfam" id="PF07992">
    <property type="entry name" value="Pyr_redox_2"/>
    <property type="match status" value="1"/>
</dbReference>
<dbReference type="AlphaFoldDB" id="A0A4P7A163"/>
<dbReference type="PANTHER" id="PTHR42783">
    <property type="entry name" value="GLUTAMATE SYNTHASE [NADPH] SMALL CHAIN"/>
    <property type="match status" value="1"/>
</dbReference>
<dbReference type="KEGG" id="panc:E2636_14825"/>
<proteinExistence type="predicted"/>
<reference evidence="2 3" key="1">
    <citation type="submission" date="2019-03" db="EMBL/GenBank/DDBJ databases">
        <title>Complete genome sequence of Paenisporosarcina antarctica CGMCC 1.6503T.</title>
        <authorList>
            <person name="Rong J.-C."/>
            <person name="Chi N.-Y."/>
            <person name="Zhang Q.-F."/>
        </authorList>
    </citation>
    <scope>NUCLEOTIDE SEQUENCE [LARGE SCALE GENOMIC DNA]</scope>
    <source>
        <strain evidence="2 3">CGMCC 1.6503</strain>
    </source>
</reference>
<dbReference type="PANTHER" id="PTHR42783:SF3">
    <property type="entry name" value="GLUTAMATE SYNTHASE [NADPH] SMALL CHAIN-RELATED"/>
    <property type="match status" value="1"/>
</dbReference>
<name>A0A4P7A163_9BACL</name>
<protein>
    <submittedName>
        <fullName evidence="2">NAD(P)-dependent oxidoreductase</fullName>
    </submittedName>
</protein>
<dbReference type="InterPro" id="IPR023753">
    <property type="entry name" value="FAD/NAD-binding_dom"/>
</dbReference>
<dbReference type="RefSeq" id="WP_134210899.1">
    <property type="nucleotide sequence ID" value="NZ_CP038015.1"/>
</dbReference>
<dbReference type="InterPro" id="IPR009051">
    <property type="entry name" value="Helical_ferredxn"/>
</dbReference>
<feature type="domain" description="4Fe-4S ferredoxin-type" evidence="1">
    <location>
        <begin position="27"/>
        <end position="58"/>
    </location>
</feature>
<dbReference type="OrthoDB" id="9803192at2"/>
<dbReference type="SUPFAM" id="SSF51971">
    <property type="entry name" value="Nucleotide-binding domain"/>
    <property type="match status" value="1"/>
</dbReference>
<dbReference type="InterPro" id="IPR028261">
    <property type="entry name" value="DPD_II"/>
</dbReference>
<dbReference type="PROSITE" id="PS51379">
    <property type="entry name" value="4FE4S_FER_2"/>
    <property type="match status" value="1"/>
</dbReference>
<accession>A0A4P7A163</accession>
<evidence type="ECO:0000313" key="3">
    <source>
        <dbReference type="Proteomes" id="UP000294292"/>
    </source>
</evidence>
<dbReference type="SUPFAM" id="SSF46548">
    <property type="entry name" value="alpha-helical ferredoxin"/>
    <property type="match status" value="1"/>
</dbReference>
<evidence type="ECO:0000313" key="2">
    <source>
        <dbReference type="EMBL" id="QBP42348.1"/>
    </source>
</evidence>
<dbReference type="PRINTS" id="PR00419">
    <property type="entry name" value="ADXRDTASE"/>
</dbReference>
<dbReference type="GO" id="GO:0016491">
    <property type="term" value="F:oxidoreductase activity"/>
    <property type="evidence" value="ECO:0007669"/>
    <property type="project" value="InterPro"/>
</dbReference>
<sequence length="457" mass="49874">MRDDNKTFVSLATLNRNFEEVKAGLTPAEAMDESNRCLYCYDAPCIQACPTAINIPSFIKKIASGNLKGSATTIMEANPIGASCARVCPTEELCEGACVLNHSTKPIMIGDLQRYATDWAIKNEQILFKAGEKNGMSVGIIGGGPAGLSAARELARLGYEVTIYESKSKAGGLNTYGIVSFRLPQKVAQWEVDQVENLGVQIKTNITVGQDISVKEILETYDSVILAVGMSKGSMLQIEGEELKGVHDAIQFVEDSKTKEISDDLVGKRVVVIGAGNTAIDAATCSVRLGAENVKILYRRSQKEMTAYEFEYEFAKQDNVEFRWLTAPTRLIGDHNGQLKQMECIKMELGEPGTDGRRRPMPVEGSEFIIEVDAVIKAIGQTRYLNLMDAFGLEQKKGVVKIDLETYQTSNPKVYAVGDFIFGEGQGEAMVVSAAQHGKKAAYAIHQQLKKISIESA</sequence>
<dbReference type="GO" id="GO:0051536">
    <property type="term" value="F:iron-sulfur cluster binding"/>
    <property type="evidence" value="ECO:0007669"/>
    <property type="project" value="InterPro"/>
</dbReference>
<dbReference type="InterPro" id="IPR017896">
    <property type="entry name" value="4Fe4S_Fe-S-bd"/>
</dbReference>
<dbReference type="Gene3D" id="3.50.50.60">
    <property type="entry name" value="FAD/NAD(P)-binding domain"/>
    <property type="match status" value="2"/>
</dbReference>
<dbReference type="Pfam" id="PF14691">
    <property type="entry name" value="Fer4_20"/>
    <property type="match status" value="1"/>
</dbReference>